<proteinExistence type="predicted"/>
<dbReference type="AlphaFoldDB" id="A0A2J8XF29"/>
<name>A0A2J8XF29_PONAB</name>
<protein>
    <submittedName>
        <fullName evidence="1">ATP5A1 isoform 11</fullName>
    </submittedName>
</protein>
<dbReference type="EMBL" id="NDHI03003366">
    <property type="protein sequence ID" value="PNJ80662.1"/>
    <property type="molecule type" value="Genomic_DNA"/>
</dbReference>
<gene>
    <name evidence="1" type="ORF">CR201_G0002034</name>
</gene>
<sequence length="44" mass="4792">MLSVRVAAAVVRALPRRAGLNAFALGLQKCFGFIFHCCKELPCL</sequence>
<accession>A0A2J8XF29</accession>
<organism evidence="1">
    <name type="scientific">Pongo abelii</name>
    <name type="common">Sumatran orangutan</name>
    <name type="synonym">Pongo pygmaeus abelii</name>
    <dbReference type="NCBI Taxonomy" id="9601"/>
    <lineage>
        <taxon>Eukaryota</taxon>
        <taxon>Metazoa</taxon>
        <taxon>Chordata</taxon>
        <taxon>Craniata</taxon>
        <taxon>Vertebrata</taxon>
        <taxon>Euteleostomi</taxon>
        <taxon>Mammalia</taxon>
        <taxon>Eutheria</taxon>
        <taxon>Euarchontoglires</taxon>
        <taxon>Primates</taxon>
        <taxon>Haplorrhini</taxon>
        <taxon>Catarrhini</taxon>
        <taxon>Hominidae</taxon>
        <taxon>Pongo</taxon>
    </lineage>
</organism>
<evidence type="ECO:0000313" key="1">
    <source>
        <dbReference type="EMBL" id="PNJ80662.1"/>
    </source>
</evidence>
<comment type="caution">
    <text evidence="1">The sequence shown here is derived from an EMBL/GenBank/DDBJ whole genome shotgun (WGS) entry which is preliminary data.</text>
</comment>
<reference evidence="1" key="1">
    <citation type="submission" date="2017-12" db="EMBL/GenBank/DDBJ databases">
        <title>High-resolution comparative analysis of great ape genomes.</title>
        <authorList>
            <person name="Pollen A."/>
            <person name="Hastie A."/>
            <person name="Hormozdiari F."/>
            <person name="Dougherty M."/>
            <person name="Liu R."/>
            <person name="Chaisson M."/>
            <person name="Hoppe E."/>
            <person name="Hill C."/>
            <person name="Pang A."/>
            <person name="Hillier L."/>
            <person name="Baker C."/>
            <person name="Armstrong J."/>
            <person name="Shendure J."/>
            <person name="Paten B."/>
            <person name="Wilson R."/>
            <person name="Chao H."/>
            <person name="Schneider V."/>
            <person name="Ventura M."/>
            <person name="Kronenberg Z."/>
            <person name="Murali S."/>
            <person name="Gordon D."/>
            <person name="Cantsilieris S."/>
            <person name="Munson K."/>
            <person name="Nelson B."/>
            <person name="Raja A."/>
            <person name="Underwood J."/>
            <person name="Diekhans M."/>
            <person name="Fiddes I."/>
            <person name="Haussler D."/>
            <person name="Eichler E."/>
        </authorList>
    </citation>
    <scope>NUCLEOTIDE SEQUENCE [LARGE SCALE GENOMIC DNA]</scope>
    <source>
        <strain evidence="1">Susie</strain>
    </source>
</reference>